<gene>
    <name evidence="2" type="ORF">V9T40_001546</name>
</gene>
<proteinExistence type="predicted"/>
<dbReference type="AlphaFoldDB" id="A0AAN9TYD4"/>
<feature type="compositionally biased region" description="Basic and acidic residues" evidence="1">
    <location>
        <begin position="67"/>
        <end position="86"/>
    </location>
</feature>
<organism evidence="2 3">
    <name type="scientific">Parthenolecanium corni</name>
    <dbReference type="NCBI Taxonomy" id="536013"/>
    <lineage>
        <taxon>Eukaryota</taxon>
        <taxon>Metazoa</taxon>
        <taxon>Ecdysozoa</taxon>
        <taxon>Arthropoda</taxon>
        <taxon>Hexapoda</taxon>
        <taxon>Insecta</taxon>
        <taxon>Pterygota</taxon>
        <taxon>Neoptera</taxon>
        <taxon>Paraneoptera</taxon>
        <taxon>Hemiptera</taxon>
        <taxon>Sternorrhyncha</taxon>
        <taxon>Coccoidea</taxon>
        <taxon>Coccidae</taxon>
        <taxon>Parthenolecanium</taxon>
    </lineage>
</organism>
<dbReference type="EMBL" id="JBBCAQ010000019">
    <property type="protein sequence ID" value="KAK7595113.1"/>
    <property type="molecule type" value="Genomic_DNA"/>
</dbReference>
<keyword evidence="3" id="KW-1185">Reference proteome</keyword>
<evidence type="ECO:0000313" key="3">
    <source>
        <dbReference type="Proteomes" id="UP001367676"/>
    </source>
</evidence>
<feature type="region of interest" description="Disordered" evidence="1">
    <location>
        <begin position="43"/>
        <end position="89"/>
    </location>
</feature>
<reference evidence="2 3" key="1">
    <citation type="submission" date="2024-03" db="EMBL/GenBank/DDBJ databases">
        <title>Adaptation during the transition from Ophiocordyceps entomopathogen to insect associate is accompanied by gene loss and intensified selection.</title>
        <authorList>
            <person name="Ward C.M."/>
            <person name="Onetto C.A."/>
            <person name="Borneman A.R."/>
        </authorList>
    </citation>
    <scope>NUCLEOTIDE SEQUENCE [LARGE SCALE GENOMIC DNA]</scope>
    <source>
        <strain evidence="2">AWRI1</strain>
        <tissue evidence="2">Single Adult Female</tissue>
    </source>
</reference>
<protein>
    <submittedName>
        <fullName evidence="2">Uncharacterized protein</fullName>
    </submittedName>
</protein>
<accession>A0AAN9TYD4</accession>
<comment type="caution">
    <text evidence="2">The sequence shown here is derived from an EMBL/GenBank/DDBJ whole genome shotgun (WGS) entry which is preliminary data.</text>
</comment>
<evidence type="ECO:0000256" key="1">
    <source>
        <dbReference type="SAM" id="MobiDB-lite"/>
    </source>
</evidence>
<evidence type="ECO:0000313" key="2">
    <source>
        <dbReference type="EMBL" id="KAK7595113.1"/>
    </source>
</evidence>
<sequence length="202" mass="22046">MAGLSDHHDFLMTQENHTEQMKDMSIVEKFDIKDMPANCELASSAEGVNGAKKETANGELASSAERAGADQKGRKTKKEDKKREDLMAALSDPRSYFAAEVKRVQQKQTAANGKSDIKDVHANGAANGTKKSSKTNKNHENRDDLMAALSDPRSYFAAQVKPVQQKKDTCVLESDAKNFGGADAVKKRSETKKGTKNVCIII</sequence>
<feature type="region of interest" description="Disordered" evidence="1">
    <location>
        <begin position="107"/>
        <end position="142"/>
    </location>
</feature>
<name>A0AAN9TYD4_9HEMI</name>
<dbReference type="Proteomes" id="UP001367676">
    <property type="component" value="Unassembled WGS sequence"/>
</dbReference>